<dbReference type="Pfam" id="PF04773">
    <property type="entry name" value="FecR"/>
    <property type="match status" value="1"/>
</dbReference>
<gene>
    <name evidence="3" type="ORF">EBB59_09810</name>
</gene>
<reference evidence="3 4" key="1">
    <citation type="submission" date="2018-10" db="EMBL/GenBank/DDBJ databases">
        <title>Proposal of Lysobacter pythonis sp. nov. isolated from royal pythons (Python regius).</title>
        <authorList>
            <person name="Hans-Juergen B."/>
            <person name="Huptas C."/>
            <person name="Sandra B."/>
            <person name="Igor L."/>
            <person name="Joachim S."/>
            <person name="Siegfried S."/>
            <person name="Mareike W."/>
            <person name="Peter K."/>
        </authorList>
    </citation>
    <scope>NUCLEOTIDE SEQUENCE [LARGE SCALE GENOMIC DNA]</scope>
    <source>
        <strain evidence="3 4">4284/11</strain>
    </source>
</reference>
<keyword evidence="4" id="KW-1185">Reference proteome</keyword>
<evidence type="ECO:0000313" key="4">
    <source>
        <dbReference type="Proteomes" id="UP000275012"/>
    </source>
</evidence>
<dbReference type="InterPro" id="IPR006860">
    <property type="entry name" value="FecR"/>
</dbReference>
<name>A0A3M2HSU2_9GAMM</name>
<dbReference type="InterPro" id="IPR012373">
    <property type="entry name" value="Ferrdict_sens_TM"/>
</dbReference>
<dbReference type="GO" id="GO:0016989">
    <property type="term" value="F:sigma factor antagonist activity"/>
    <property type="evidence" value="ECO:0007669"/>
    <property type="project" value="TreeGrafter"/>
</dbReference>
<proteinExistence type="predicted"/>
<sequence>MDSATDLPQALREAADWLVRLEDDSTGPDELEAHRHWLAAAPANAAAWRRAGALRSLFDTLPPSLGSTALPPAKIDRQRRQWLGTAAALTVAAPLGWLTLRETGALPAGEVIHTAIGEQRDVRLPDGVHLRLNTGTHIEVAYDDQQRLLRLIRGEVMIETAADPMRPARPWRLHTPHGMLHPLGTRFGVRLEDTATRLAVERGEVKAIPARAPQRARIVQAGQEMRFGADGAGASLALAETAFDWLHGRLAAHAMPLEQLTAELARYRRGWLDCDPAIAGILVSGMFQLADIDAALALLADAFPIRIEHRTRWWVRLRPALPLAQ</sequence>
<evidence type="ECO:0000313" key="3">
    <source>
        <dbReference type="EMBL" id="RMH90740.1"/>
    </source>
</evidence>
<protein>
    <submittedName>
        <fullName evidence="3">DUF4880 domain-containing protein</fullName>
    </submittedName>
</protein>
<dbReference type="RefSeq" id="WP_122101983.1">
    <property type="nucleotide sequence ID" value="NZ_RFLY01000014.1"/>
</dbReference>
<organism evidence="3 4">
    <name type="scientific">Solilutibacter pythonis</name>
    <dbReference type="NCBI Taxonomy" id="2483112"/>
    <lineage>
        <taxon>Bacteria</taxon>
        <taxon>Pseudomonadati</taxon>
        <taxon>Pseudomonadota</taxon>
        <taxon>Gammaproteobacteria</taxon>
        <taxon>Lysobacterales</taxon>
        <taxon>Lysobacteraceae</taxon>
        <taxon>Solilutibacter</taxon>
    </lineage>
</organism>
<dbReference type="PIRSF" id="PIRSF018266">
    <property type="entry name" value="FecR"/>
    <property type="match status" value="1"/>
</dbReference>
<evidence type="ECO:0000259" key="2">
    <source>
        <dbReference type="Pfam" id="PF16220"/>
    </source>
</evidence>
<comment type="caution">
    <text evidence="3">The sequence shown here is derived from an EMBL/GenBank/DDBJ whole genome shotgun (WGS) entry which is preliminary data.</text>
</comment>
<feature type="domain" description="FecR N-terminal" evidence="2">
    <location>
        <begin position="12"/>
        <end position="53"/>
    </location>
</feature>
<evidence type="ECO:0000259" key="1">
    <source>
        <dbReference type="Pfam" id="PF04773"/>
    </source>
</evidence>
<feature type="domain" description="FecR protein" evidence="1">
    <location>
        <begin position="111"/>
        <end position="206"/>
    </location>
</feature>
<dbReference type="PANTHER" id="PTHR30273">
    <property type="entry name" value="PERIPLASMIC SIGNAL SENSOR AND SIGMA FACTOR ACTIVATOR FECR-RELATED"/>
    <property type="match status" value="1"/>
</dbReference>
<dbReference type="OrthoDB" id="9771237at2"/>
<dbReference type="AlphaFoldDB" id="A0A3M2HSU2"/>
<dbReference type="EMBL" id="RFLY01000014">
    <property type="protein sequence ID" value="RMH90740.1"/>
    <property type="molecule type" value="Genomic_DNA"/>
</dbReference>
<dbReference type="Gene3D" id="2.60.120.1440">
    <property type="match status" value="1"/>
</dbReference>
<dbReference type="InterPro" id="IPR032623">
    <property type="entry name" value="FecR_N"/>
</dbReference>
<dbReference type="Pfam" id="PF16220">
    <property type="entry name" value="DUF4880"/>
    <property type="match status" value="1"/>
</dbReference>
<dbReference type="PANTHER" id="PTHR30273:SF2">
    <property type="entry name" value="PROTEIN FECR"/>
    <property type="match status" value="1"/>
</dbReference>
<accession>A0A3M2HSU2</accession>
<dbReference type="Proteomes" id="UP000275012">
    <property type="component" value="Unassembled WGS sequence"/>
</dbReference>